<sequence length="409" mass="45887">MEEEASMKFFSDQNTSYADILPPHEARARIEVSVLNLLRVLNSTDPAISDLSLINRKRSNSCVNKGILTDVSYIFLSTSFTKSSLTNAKTAKAFVRVWKVMEMCFQILLQGKRVTQRELFYKLLCDSPDYFSSQLEVNRSVQDVVALLRCSRFSLGIMASTRGLVAGRLSLQEPGKEAVDCSACGSSGFPISGDLNLLDNTIITSDARYIILVEKHAIFHRLVEDRVFNHIPCVFVTAKGYPDIATRFFLHRMSITFPHLPILALVDWNPAGLAILCTFKFGSVGMGLEAYRYGKSRLQYEVDVIMTVIQVSCSDRPFGLSLACNVKWIGLRGDDLNLIPQESLVPLKPKDSQIAKSLLSSKILQENYREELSLMIETGKRAEIEALYCHGYNYLGKYIATKIVQGKYI</sequence>
<feature type="active site" description="O-(5'-phospho-DNA)-tyrosine intermediate" evidence="10">
    <location>
        <position position="121"/>
    </location>
</feature>
<accession>A0A9W3CFF2</accession>
<evidence type="ECO:0000256" key="9">
    <source>
        <dbReference type="ARBA" id="ARBA00023235"/>
    </source>
</evidence>
<evidence type="ECO:0000256" key="5">
    <source>
        <dbReference type="ARBA" id="ARBA00022723"/>
    </source>
</evidence>
<dbReference type="Proteomes" id="UP000504610">
    <property type="component" value="Chromosome 9"/>
</dbReference>
<feature type="domain" description="Topoisomerase 6 subunit A/Spo11 TOPRIM" evidence="12">
    <location>
        <begin position="209"/>
        <end position="292"/>
    </location>
</feature>
<dbReference type="GeneID" id="108825477"/>
<evidence type="ECO:0000313" key="13">
    <source>
        <dbReference type="Proteomes" id="UP000504610"/>
    </source>
</evidence>
<dbReference type="GO" id="GO:0046872">
    <property type="term" value="F:metal ion binding"/>
    <property type="evidence" value="ECO:0007669"/>
    <property type="project" value="UniProtKB-KW"/>
</dbReference>
<gene>
    <name evidence="14" type="primary">LOC108825477</name>
</gene>
<dbReference type="GO" id="GO:0000228">
    <property type="term" value="C:nuclear chromosome"/>
    <property type="evidence" value="ECO:0007669"/>
    <property type="project" value="TreeGrafter"/>
</dbReference>
<dbReference type="PANTHER" id="PTHR10848:SF0">
    <property type="entry name" value="MEIOTIC RECOMBINATION PROTEIN SPO11"/>
    <property type="match status" value="1"/>
</dbReference>
<keyword evidence="7 10" id="KW-0799">Topoisomerase</keyword>
<feature type="domain" description="Topoisomerase 6 subunit A/Spo11 TOPRIM" evidence="12">
    <location>
        <begin position="324"/>
        <end position="403"/>
    </location>
</feature>
<dbReference type="GO" id="GO:0003918">
    <property type="term" value="F:DNA topoisomerase type II (double strand cut, ATP-hydrolyzing) activity"/>
    <property type="evidence" value="ECO:0007669"/>
    <property type="project" value="UniProtKB-UniRule"/>
</dbReference>
<dbReference type="Pfam" id="PF04406">
    <property type="entry name" value="TP6A_N"/>
    <property type="match status" value="1"/>
</dbReference>
<organism evidence="13 14">
    <name type="scientific">Raphanus sativus</name>
    <name type="common">Radish</name>
    <name type="synonym">Raphanus raphanistrum var. sativus</name>
    <dbReference type="NCBI Taxonomy" id="3726"/>
    <lineage>
        <taxon>Eukaryota</taxon>
        <taxon>Viridiplantae</taxon>
        <taxon>Streptophyta</taxon>
        <taxon>Embryophyta</taxon>
        <taxon>Tracheophyta</taxon>
        <taxon>Spermatophyta</taxon>
        <taxon>Magnoliopsida</taxon>
        <taxon>eudicotyledons</taxon>
        <taxon>Gunneridae</taxon>
        <taxon>Pentapetalae</taxon>
        <taxon>rosids</taxon>
        <taxon>malvids</taxon>
        <taxon>Brassicales</taxon>
        <taxon>Brassicaceae</taxon>
        <taxon>Brassiceae</taxon>
        <taxon>Raphanus</taxon>
    </lineage>
</organism>
<keyword evidence="9 10" id="KW-0413">Isomerase</keyword>
<reference evidence="13" key="1">
    <citation type="journal article" date="2019" name="Database">
        <title>The radish genome database (RadishGD): an integrated information resource for radish genomics.</title>
        <authorList>
            <person name="Yu H.J."/>
            <person name="Baek S."/>
            <person name="Lee Y.J."/>
            <person name="Cho A."/>
            <person name="Mun J.H."/>
        </authorList>
    </citation>
    <scope>NUCLEOTIDE SEQUENCE [LARGE SCALE GENOMIC DNA]</scope>
    <source>
        <strain evidence="13">cv. WK10039</strain>
    </source>
</reference>
<protein>
    <recommendedName>
        <fullName evidence="4">DNA topoisomerase (ATP-hydrolyzing)</fullName>
        <ecNumber evidence="4">5.6.2.2</ecNumber>
    </recommendedName>
</protein>
<name>A0A9W3CFF2_RAPSA</name>
<evidence type="ECO:0000256" key="8">
    <source>
        <dbReference type="ARBA" id="ARBA00023125"/>
    </source>
</evidence>
<comment type="similarity">
    <text evidence="3 10">Belongs to the TOP6A family.</text>
</comment>
<evidence type="ECO:0000256" key="6">
    <source>
        <dbReference type="ARBA" id="ARBA00022842"/>
    </source>
</evidence>
<dbReference type="InterPro" id="IPR036388">
    <property type="entry name" value="WH-like_DNA-bd_sf"/>
</dbReference>
<evidence type="ECO:0000259" key="12">
    <source>
        <dbReference type="Pfam" id="PF21180"/>
    </source>
</evidence>
<comment type="catalytic activity">
    <reaction evidence="1 10">
        <text>ATP-dependent breakage, passage and rejoining of double-stranded DNA.</text>
        <dbReference type="EC" id="5.6.2.2"/>
    </reaction>
</comment>
<evidence type="ECO:0000256" key="3">
    <source>
        <dbReference type="ARBA" id="ARBA00006559"/>
    </source>
</evidence>
<dbReference type="GO" id="GO:0042138">
    <property type="term" value="P:meiotic DNA double-strand break formation"/>
    <property type="evidence" value="ECO:0007669"/>
    <property type="project" value="TreeGrafter"/>
</dbReference>
<dbReference type="InterPro" id="IPR034136">
    <property type="entry name" value="TOPRIM_Topo6A/Spo11"/>
</dbReference>
<dbReference type="CDD" id="cd00223">
    <property type="entry name" value="TOPRIM_TopoIIB_SPO"/>
    <property type="match status" value="1"/>
</dbReference>
<dbReference type="GO" id="GO:0005524">
    <property type="term" value="F:ATP binding"/>
    <property type="evidence" value="ECO:0007669"/>
    <property type="project" value="InterPro"/>
</dbReference>
<reference evidence="14" key="2">
    <citation type="submission" date="2025-08" db="UniProtKB">
        <authorList>
            <consortium name="RefSeq"/>
        </authorList>
    </citation>
    <scope>IDENTIFICATION</scope>
    <source>
        <tissue evidence="14">Leaf</tissue>
    </source>
</reference>
<dbReference type="InterPro" id="IPR013049">
    <property type="entry name" value="Spo11/TopoVI_A_N"/>
</dbReference>
<proteinExistence type="inferred from homology"/>
<keyword evidence="13" id="KW-1185">Reference proteome</keyword>
<dbReference type="FunFam" id="1.10.10.10:FF:000487">
    <property type="entry name" value="Meiotic recombination protein SPO11-2"/>
    <property type="match status" value="1"/>
</dbReference>
<evidence type="ECO:0000256" key="1">
    <source>
        <dbReference type="ARBA" id="ARBA00000185"/>
    </source>
</evidence>
<evidence type="ECO:0000256" key="4">
    <source>
        <dbReference type="ARBA" id="ARBA00012895"/>
    </source>
</evidence>
<dbReference type="AlphaFoldDB" id="A0A9W3CFF2"/>
<dbReference type="RefSeq" id="XP_056850259.1">
    <property type="nucleotide sequence ID" value="XM_056994279.1"/>
</dbReference>
<dbReference type="SUPFAM" id="SSF56726">
    <property type="entry name" value="DNA topoisomerase IV, alpha subunit"/>
    <property type="match status" value="1"/>
</dbReference>
<dbReference type="GO" id="GO:0007131">
    <property type="term" value="P:reciprocal meiotic recombination"/>
    <property type="evidence" value="ECO:0007669"/>
    <property type="project" value="TreeGrafter"/>
</dbReference>
<dbReference type="OrthoDB" id="5377392at2759"/>
<dbReference type="PANTHER" id="PTHR10848">
    <property type="entry name" value="MEIOTIC RECOMBINATION PROTEIN SPO11"/>
    <property type="match status" value="1"/>
</dbReference>
<dbReference type="Gene3D" id="1.10.10.10">
    <property type="entry name" value="Winged helix-like DNA-binding domain superfamily/Winged helix DNA-binding domain"/>
    <property type="match status" value="1"/>
</dbReference>
<keyword evidence="6" id="KW-0460">Magnesium</keyword>
<comment type="cofactor">
    <cofactor evidence="2">
        <name>Mg(2+)</name>
        <dbReference type="ChEBI" id="CHEBI:18420"/>
    </cofactor>
</comment>
<feature type="domain" description="Spo11/DNA topoisomerase VI subunit A N-terminal" evidence="11">
    <location>
        <begin position="93"/>
        <end position="157"/>
    </location>
</feature>
<evidence type="ECO:0000259" key="11">
    <source>
        <dbReference type="Pfam" id="PF04406"/>
    </source>
</evidence>
<dbReference type="PRINTS" id="PR01550">
    <property type="entry name" value="TOP6AFAMILY"/>
</dbReference>
<dbReference type="InterPro" id="IPR002815">
    <property type="entry name" value="Spo11/TopoVI_A"/>
</dbReference>
<dbReference type="InterPro" id="IPR036078">
    <property type="entry name" value="Spo11/TopoVI_A_sf"/>
</dbReference>
<dbReference type="Gene3D" id="3.40.1360.10">
    <property type="match status" value="1"/>
</dbReference>
<keyword evidence="5" id="KW-0479">Metal-binding</keyword>
<dbReference type="PROSITE" id="PS52041">
    <property type="entry name" value="TOPO_IIB"/>
    <property type="match status" value="1"/>
</dbReference>
<keyword evidence="8 10" id="KW-0238">DNA-binding</keyword>
<dbReference type="GO" id="GO:0000706">
    <property type="term" value="P:meiotic DNA double-strand break processing"/>
    <property type="evidence" value="ECO:0007669"/>
    <property type="project" value="TreeGrafter"/>
</dbReference>
<dbReference type="GO" id="GO:0003677">
    <property type="term" value="F:DNA binding"/>
    <property type="evidence" value="ECO:0007669"/>
    <property type="project" value="UniProtKB-UniRule"/>
</dbReference>
<evidence type="ECO:0000256" key="7">
    <source>
        <dbReference type="ARBA" id="ARBA00023029"/>
    </source>
</evidence>
<dbReference type="Pfam" id="PF21180">
    <property type="entry name" value="TOP6A-Spo11_Toprim"/>
    <property type="match status" value="2"/>
</dbReference>
<dbReference type="EC" id="5.6.2.2" evidence="4"/>
<evidence type="ECO:0000256" key="10">
    <source>
        <dbReference type="PROSITE-ProRule" id="PRU01385"/>
    </source>
</evidence>
<evidence type="ECO:0000256" key="2">
    <source>
        <dbReference type="ARBA" id="ARBA00001946"/>
    </source>
</evidence>
<evidence type="ECO:0000313" key="14">
    <source>
        <dbReference type="RefSeq" id="XP_056850259.1"/>
    </source>
</evidence>